<evidence type="ECO:0000313" key="6">
    <source>
        <dbReference type="Proteomes" id="UP000031166"/>
    </source>
</evidence>
<dbReference type="STRING" id="172043.RM53_07170"/>
<dbReference type="SMART" id="SM00347">
    <property type="entry name" value="HTH_MARR"/>
    <property type="match status" value="1"/>
</dbReference>
<dbReference type="Pfam" id="PF01047">
    <property type="entry name" value="MarR"/>
    <property type="match status" value="1"/>
</dbReference>
<dbReference type="AlphaFoldDB" id="A0A0B4CCG2"/>
<keyword evidence="1" id="KW-0805">Transcription regulation</keyword>
<proteinExistence type="predicted"/>
<evidence type="ECO:0000256" key="1">
    <source>
        <dbReference type="ARBA" id="ARBA00023015"/>
    </source>
</evidence>
<evidence type="ECO:0000259" key="4">
    <source>
        <dbReference type="PROSITE" id="PS50995"/>
    </source>
</evidence>
<dbReference type="PROSITE" id="PS50995">
    <property type="entry name" value="HTH_MARR_2"/>
    <property type="match status" value="1"/>
</dbReference>
<gene>
    <name evidence="5" type="ORF">RM53_07170</name>
</gene>
<dbReference type="PANTHER" id="PTHR42756">
    <property type="entry name" value="TRANSCRIPTIONAL REGULATOR, MARR"/>
    <property type="match status" value="1"/>
</dbReference>
<dbReference type="PRINTS" id="PR00598">
    <property type="entry name" value="HTHMARR"/>
</dbReference>
<keyword evidence="2" id="KW-0238">DNA-binding</keyword>
<dbReference type="SUPFAM" id="SSF46785">
    <property type="entry name" value="Winged helix' DNA-binding domain"/>
    <property type="match status" value="1"/>
</dbReference>
<feature type="domain" description="HTH marR-type" evidence="4">
    <location>
        <begin position="23"/>
        <end position="159"/>
    </location>
</feature>
<evidence type="ECO:0000256" key="3">
    <source>
        <dbReference type="ARBA" id="ARBA00023163"/>
    </source>
</evidence>
<evidence type="ECO:0000313" key="5">
    <source>
        <dbReference type="EMBL" id="KIC58964.1"/>
    </source>
</evidence>
<comment type="caution">
    <text evidence="5">The sequence shown here is derived from an EMBL/GenBank/DDBJ whole genome shotgun (WGS) entry which is preliminary data.</text>
</comment>
<reference evidence="5 6" key="1">
    <citation type="submission" date="2014-12" db="EMBL/GenBank/DDBJ databases">
        <title>Genome sequencing of Brevundimonas nasdae TPW30.</title>
        <authorList>
            <person name="Tan P.W."/>
            <person name="Chan K.-G."/>
        </authorList>
    </citation>
    <scope>NUCLEOTIDE SEQUENCE [LARGE SCALE GENOMIC DNA]</scope>
    <source>
        <strain evidence="5 6">TPW30</strain>
    </source>
</reference>
<dbReference type="PANTHER" id="PTHR42756:SF1">
    <property type="entry name" value="TRANSCRIPTIONAL REPRESSOR OF EMRAB OPERON"/>
    <property type="match status" value="1"/>
</dbReference>
<dbReference type="RefSeq" id="WP_039245510.1">
    <property type="nucleotide sequence ID" value="NZ_JBBCLU010000005.1"/>
</dbReference>
<name>A0A0B4CCG2_9CAUL</name>
<sequence length="163" mass="18193">MPDRASRAAAQWAVQRPDLDMLPMEVLGRLNEASQLVIRERQTPLFARYGLQHGEFDVLATLRRSGEREGLTPTALFEAAMMSSGGMTARIDRLEKAGWVERRPHPSDRRATLVRLTDKGFDLIETIMPSHQETAKEALSGLSREDQKTLNALLTRLIAGLNG</sequence>
<dbReference type="Proteomes" id="UP000031166">
    <property type="component" value="Unassembled WGS sequence"/>
</dbReference>
<evidence type="ECO:0000256" key="2">
    <source>
        <dbReference type="ARBA" id="ARBA00023125"/>
    </source>
</evidence>
<dbReference type="InterPro" id="IPR036388">
    <property type="entry name" value="WH-like_DNA-bd_sf"/>
</dbReference>
<dbReference type="InterPro" id="IPR036390">
    <property type="entry name" value="WH_DNA-bd_sf"/>
</dbReference>
<dbReference type="Gene3D" id="1.10.10.10">
    <property type="entry name" value="Winged helix-like DNA-binding domain superfamily/Winged helix DNA-binding domain"/>
    <property type="match status" value="1"/>
</dbReference>
<organism evidence="5 6">
    <name type="scientific">Brevundimonas nasdae</name>
    <dbReference type="NCBI Taxonomy" id="172043"/>
    <lineage>
        <taxon>Bacteria</taxon>
        <taxon>Pseudomonadati</taxon>
        <taxon>Pseudomonadota</taxon>
        <taxon>Alphaproteobacteria</taxon>
        <taxon>Caulobacterales</taxon>
        <taxon>Caulobacteraceae</taxon>
        <taxon>Brevundimonas</taxon>
    </lineage>
</organism>
<dbReference type="GO" id="GO:0003700">
    <property type="term" value="F:DNA-binding transcription factor activity"/>
    <property type="evidence" value="ECO:0007669"/>
    <property type="project" value="InterPro"/>
</dbReference>
<protein>
    <submittedName>
        <fullName evidence="5">MarR family transcriptional regulator</fullName>
    </submittedName>
</protein>
<accession>A0A0B4CCG2</accession>
<keyword evidence="3" id="KW-0804">Transcription</keyword>
<dbReference type="InterPro" id="IPR000835">
    <property type="entry name" value="HTH_MarR-typ"/>
</dbReference>
<dbReference type="GO" id="GO:0003677">
    <property type="term" value="F:DNA binding"/>
    <property type="evidence" value="ECO:0007669"/>
    <property type="project" value="UniProtKB-KW"/>
</dbReference>
<dbReference type="EMBL" id="JWSY01000009">
    <property type="protein sequence ID" value="KIC58964.1"/>
    <property type="molecule type" value="Genomic_DNA"/>
</dbReference>